<dbReference type="GO" id="GO:0022857">
    <property type="term" value="F:transmembrane transporter activity"/>
    <property type="evidence" value="ECO:0007669"/>
    <property type="project" value="InterPro"/>
</dbReference>
<keyword evidence="7 10" id="KW-0472">Membrane</keyword>
<proteinExistence type="inferred from homology"/>
<accession>A0A401YJ14</accession>
<dbReference type="EMBL" id="BIFH01000016">
    <property type="protein sequence ID" value="GCD94614.1"/>
    <property type="molecule type" value="Genomic_DNA"/>
</dbReference>
<feature type="transmembrane region" description="Helical" evidence="10">
    <location>
        <begin position="291"/>
        <end position="313"/>
    </location>
</feature>
<dbReference type="GO" id="GO:0046677">
    <property type="term" value="P:response to antibiotic"/>
    <property type="evidence" value="ECO:0007669"/>
    <property type="project" value="UniProtKB-KW"/>
</dbReference>
<evidence type="ECO:0000256" key="6">
    <source>
        <dbReference type="ARBA" id="ARBA00022989"/>
    </source>
</evidence>
<dbReference type="InterPro" id="IPR004638">
    <property type="entry name" value="EmrB-like"/>
</dbReference>
<keyword evidence="3" id="KW-0813">Transport</keyword>
<evidence type="ECO:0000256" key="7">
    <source>
        <dbReference type="ARBA" id="ARBA00023136"/>
    </source>
</evidence>
<feature type="transmembrane region" description="Helical" evidence="10">
    <location>
        <begin position="124"/>
        <end position="145"/>
    </location>
</feature>
<name>A0A401YJ14_9ACTN</name>
<keyword evidence="6 10" id="KW-1133">Transmembrane helix</keyword>
<evidence type="ECO:0000259" key="11">
    <source>
        <dbReference type="PROSITE" id="PS50850"/>
    </source>
</evidence>
<dbReference type="RefSeq" id="WP_126636795.1">
    <property type="nucleotide sequence ID" value="NZ_BIFH01000016.1"/>
</dbReference>
<evidence type="ECO:0000313" key="13">
    <source>
        <dbReference type="Proteomes" id="UP000286931"/>
    </source>
</evidence>
<sequence>MTASGAQSPPAADPTDPTDPADPDRIDPALRRLTFTLIIGALAVMFDATIMSVAIDDLAGRMHASVSTVQWVSTAYLLALATVMPAVGWLQAALGGKRLWIAALGVFFVGSLLCAAAWNAPSLIAFRVVQGFGGGIMMVLMTTLIMQAAKGRNIGRVMALITVPAALGPVLGPVLGGVILHLGDWRWIFLFNVPFCVVGAFLAARDLPRDRPVSRPRLDVVGMLLLSPGVAAVIYGLSRIGGSRGPADPAVWLPLLAGLALLLGYVGWALRRGPRALVDIRLFRHRALASSSVLVFLSGASLYGTMLLLPLYWQQVRGADALGAALLLIPQGVGTLVSRSLAGRYMDRFGARPVAVVACALACAATLPFAFVTASTDNVVLMAVLFVRGVGLGGAMTTILGAAYIGLAPEEIPQGSGISRLAQQIGGSAGTALLVMILQRASADAHTPAALASGFGDAFRWATAFTAAAVPLCLLLPGRPADPPAREPERDAASAGDSAAV</sequence>
<feature type="transmembrane region" description="Helical" evidence="10">
    <location>
        <begin position="185"/>
        <end position="204"/>
    </location>
</feature>
<feature type="transmembrane region" description="Helical" evidence="10">
    <location>
        <begin position="417"/>
        <end position="438"/>
    </location>
</feature>
<dbReference type="PANTHER" id="PTHR42718:SF9">
    <property type="entry name" value="MAJOR FACILITATOR SUPERFAMILY MULTIDRUG TRANSPORTER MFSC"/>
    <property type="match status" value="1"/>
</dbReference>
<evidence type="ECO:0000256" key="8">
    <source>
        <dbReference type="ARBA" id="ARBA00023251"/>
    </source>
</evidence>
<evidence type="ECO:0000256" key="5">
    <source>
        <dbReference type="ARBA" id="ARBA00022692"/>
    </source>
</evidence>
<evidence type="ECO:0000256" key="10">
    <source>
        <dbReference type="SAM" id="Phobius"/>
    </source>
</evidence>
<comment type="similarity">
    <text evidence="2">Belongs to the major facilitator superfamily. EmrB family.</text>
</comment>
<dbReference type="GO" id="GO:0005886">
    <property type="term" value="C:plasma membrane"/>
    <property type="evidence" value="ECO:0007669"/>
    <property type="project" value="UniProtKB-SubCell"/>
</dbReference>
<dbReference type="CDD" id="cd17503">
    <property type="entry name" value="MFS_LmrB_MDR_like"/>
    <property type="match status" value="1"/>
</dbReference>
<dbReference type="PROSITE" id="PS50850">
    <property type="entry name" value="MFS"/>
    <property type="match status" value="1"/>
</dbReference>
<evidence type="ECO:0000256" key="4">
    <source>
        <dbReference type="ARBA" id="ARBA00022475"/>
    </source>
</evidence>
<feature type="transmembrane region" description="Helical" evidence="10">
    <location>
        <begin position="319"/>
        <end position="342"/>
    </location>
</feature>
<dbReference type="NCBIfam" id="TIGR00711">
    <property type="entry name" value="efflux_EmrB"/>
    <property type="match status" value="1"/>
</dbReference>
<comment type="caution">
    <text evidence="12">The sequence shown here is derived from an EMBL/GenBank/DDBJ whole genome shotgun (WGS) entry which is preliminary data.</text>
</comment>
<evidence type="ECO:0000256" key="2">
    <source>
        <dbReference type="ARBA" id="ARBA00008537"/>
    </source>
</evidence>
<protein>
    <submittedName>
        <fullName evidence="12">MFS transporter</fullName>
    </submittedName>
</protein>
<feature type="transmembrane region" description="Helical" evidence="10">
    <location>
        <begin position="380"/>
        <end position="405"/>
    </location>
</feature>
<feature type="region of interest" description="Disordered" evidence="9">
    <location>
        <begin position="1"/>
        <end position="24"/>
    </location>
</feature>
<evidence type="ECO:0000313" key="12">
    <source>
        <dbReference type="EMBL" id="GCD94614.1"/>
    </source>
</evidence>
<evidence type="ECO:0000256" key="1">
    <source>
        <dbReference type="ARBA" id="ARBA00004651"/>
    </source>
</evidence>
<dbReference type="PANTHER" id="PTHR42718">
    <property type="entry name" value="MAJOR FACILITATOR SUPERFAMILY MULTIDRUG TRANSPORTER MFSC"/>
    <property type="match status" value="1"/>
</dbReference>
<dbReference type="Gene3D" id="1.20.1250.20">
    <property type="entry name" value="MFS general substrate transporter like domains"/>
    <property type="match status" value="1"/>
</dbReference>
<feature type="transmembrane region" description="Helical" evidence="10">
    <location>
        <begin position="216"/>
        <end position="238"/>
    </location>
</feature>
<dbReference type="Gene3D" id="1.20.1720.10">
    <property type="entry name" value="Multidrug resistance protein D"/>
    <property type="match status" value="1"/>
</dbReference>
<feature type="transmembrane region" description="Helical" evidence="10">
    <location>
        <begin position="250"/>
        <end position="270"/>
    </location>
</feature>
<gene>
    <name evidence="12" type="ORF">EHYA_02283</name>
</gene>
<feature type="transmembrane region" description="Helical" evidence="10">
    <location>
        <begin position="33"/>
        <end position="55"/>
    </location>
</feature>
<comment type="subcellular location">
    <subcellularLocation>
        <location evidence="1">Cell membrane</location>
        <topology evidence="1">Multi-pass membrane protein</topology>
    </subcellularLocation>
</comment>
<dbReference type="Proteomes" id="UP000286931">
    <property type="component" value="Unassembled WGS sequence"/>
</dbReference>
<keyword evidence="5 10" id="KW-0812">Transmembrane</keyword>
<keyword evidence="13" id="KW-1185">Reference proteome</keyword>
<dbReference type="OrthoDB" id="9812221at2"/>
<dbReference type="InterPro" id="IPR036259">
    <property type="entry name" value="MFS_trans_sf"/>
</dbReference>
<feature type="transmembrane region" description="Helical" evidence="10">
    <location>
        <begin position="99"/>
        <end position="118"/>
    </location>
</feature>
<feature type="region of interest" description="Disordered" evidence="9">
    <location>
        <begin position="480"/>
        <end position="501"/>
    </location>
</feature>
<dbReference type="InterPro" id="IPR011701">
    <property type="entry name" value="MFS"/>
</dbReference>
<evidence type="ECO:0000256" key="3">
    <source>
        <dbReference type="ARBA" id="ARBA00022448"/>
    </source>
</evidence>
<dbReference type="InterPro" id="IPR020846">
    <property type="entry name" value="MFS_dom"/>
</dbReference>
<feature type="transmembrane region" description="Helical" evidence="10">
    <location>
        <begin position="75"/>
        <end position="92"/>
    </location>
</feature>
<dbReference type="PRINTS" id="PR01036">
    <property type="entry name" value="TCRTETB"/>
</dbReference>
<keyword evidence="4" id="KW-1003">Cell membrane</keyword>
<feature type="transmembrane region" description="Helical" evidence="10">
    <location>
        <begin position="354"/>
        <end position="374"/>
    </location>
</feature>
<evidence type="ECO:0000256" key="9">
    <source>
        <dbReference type="SAM" id="MobiDB-lite"/>
    </source>
</evidence>
<feature type="domain" description="Major facilitator superfamily (MFS) profile" evidence="11">
    <location>
        <begin position="33"/>
        <end position="481"/>
    </location>
</feature>
<feature type="transmembrane region" description="Helical" evidence="10">
    <location>
        <begin position="458"/>
        <end position="476"/>
    </location>
</feature>
<dbReference type="SUPFAM" id="SSF103473">
    <property type="entry name" value="MFS general substrate transporter"/>
    <property type="match status" value="1"/>
</dbReference>
<reference evidence="12 13" key="1">
    <citation type="submission" date="2018-12" db="EMBL/GenBank/DDBJ databases">
        <title>Draft genome sequence of Embleya hyalina NBRC 13850T.</title>
        <authorList>
            <person name="Komaki H."/>
            <person name="Hosoyama A."/>
            <person name="Kimura A."/>
            <person name="Ichikawa N."/>
            <person name="Tamura T."/>
        </authorList>
    </citation>
    <scope>NUCLEOTIDE SEQUENCE [LARGE SCALE GENOMIC DNA]</scope>
    <source>
        <strain evidence="12 13">NBRC 13850</strain>
    </source>
</reference>
<organism evidence="12 13">
    <name type="scientific">Embleya hyalina</name>
    <dbReference type="NCBI Taxonomy" id="516124"/>
    <lineage>
        <taxon>Bacteria</taxon>
        <taxon>Bacillati</taxon>
        <taxon>Actinomycetota</taxon>
        <taxon>Actinomycetes</taxon>
        <taxon>Kitasatosporales</taxon>
        <taxon>Streptomycetaceae</taxon>
        <taxon>Embleya</taxon>
    </lineage>
</organism>
<keyword evidence="8" id="KW-0046">Antibiotic resistance</keyword>
<dbReference type="Pfam" id="PF07690">
    <property type="entry name" value="MFS_1"/>
    <property type="match status" value="1"/>
</dbReference>
<feature type="transmembrane region" description="Helical" evidence="10">
    <location>
        <begin position="157"/>
        <end position="179"/>
    </location>
</feature>
<dbReference type="AlphaFoldDB" id="A0A401YJ14"/>